<proteinExistence type="predicted"/>
<accession>A0A0C2BYE8</accession>
<organism evidence="1 2">
    <name type="scientific">Noviherbaspirillum autotrophicum</name>
    <dbReference type="NCBI Taxonomy" id="709839"/>
    <lineage>
        <taxon>Bacteria</taxon>
        <taxon>Pseudomonadati</taxon>
        <taxon>Pseudomonadota</taxon>
        <taxon>Betaproteobacteria</taxon>
        <taxon>Burkholderiales</taxon>
        <taxon>Oxalobacteraceae</taxon>
        <taxon>Noviherbaspirillum</taxon>
    </lineage>
</organism>
<reference evidence="1 2" key="1">
    <citation type="submission" date="2014-12" db="EMBL/GenBank/DDBJ databases">
        <title>Denitrispirillum autotrophicum gen. nov., sp. nov., Denitrifying, Facultatively Autotrophic Bacteria Isolated from Rice Paddy Soil.</title>
        <authorList>
            <person name="Ishii S."/>
            <person name="Ashida N."/>
            <person name="Ohno H."/>
            <person name="Otsuka S."/>
            <person name="Yokota A."/>
            <person name="Senoo K."/>
        </authorList>
    </citation>
    <scope>NUCLEOTIDE SEQUENCE [LARGE SCALE GENOMIC DNA]</scope>
    <source>
        <strain evidence="1 2">TSA66</strain>
    </source>
</reference>
<evidence type="ECO:0000313" key="2">
    <source>
        <dbReference type="Proteomes" id="UP000031572"/>
    </source>
</evidence>
<gene>
    <name evidence="1" type="ORF">TSA66_23045</name>
</gene>
<name>A0A0C2BYE8_9BURK</name>
<dbReference type="STRING" id="709839.TSA66_23045"/>
<dbReference type="AlphaFoldDB" id="A0A0C2BYE8"/>
<evidence type="ECO:0000313" key="1">
    <source>
        <dbReference type="EMBL" id="KIF83061.1"/>
    </source>
</evidence>
<protein>
    <submittedName>
        <fullName evidence="1">Uncharacterized protein</fullName>
    </submittedName>
</protein>
<dbReference type="EMBL" id="JWJG01000028">
    <property type="protein sequence ID" value="KIF83061.1"/>
    <property type="molecule type" value="Genomic_DNA"/>
</dbReference>
<comment type="caution">
    <text evidence="1">The sequence shown here is derived from an EMBL/GenBank/DDBJ whole genome shotgun (WGS) entry which is preliminary data.</text>
</comment>
<dbReference type="Proteomes" id="UP000031572">
    <property type="component" value="Unassembled WGS sequence"/>
</dbReference>
<keyword evidence="2" id="KW-1185">Reference proteome</keyword>
<sequence length="140" mass="16278">MPKPPAAAITRVRDELESPERGVRQWSVLEVQGDTWYQIETYNEGGEPHARTTYITTDLDRAIALANNMKRYVQTELRMYSRLPLHAFNGFVLEPVQKIFALPDGERMVCLRSGLSLQDNCEDKEAKQRFEKVREIYRCD</sequence>